<dbReference type="GO" id="GO:0003677">
    <property type="term" value="F:DNA binding"/>
    <property type="evidence" value="ECO:0007669"/>
    <property type="project" value="InterPro"/>
</dbReference>
<feature type="region of interest" description="Disordered" evidence="1">
    <location>
        <begin position="259"/>
        <end position="297"/>
    </location>
</feature>
<dbReference type="AlphaFoldDB" id="A0A0W0D731"/>
<feature type="compositionally biased region" description="Polar residues" evidence="1">
    <location>
        <begin position="147"/>
        <end position="158"/>
    </location>
</feature>
<dbReference type="SUPFAM" id="SSF54616">
    <property type="entry name" value="DNA-binding domain of Mlu1-box binding protein MBP1"/>
    <property type="match status" value="1"/>
</dbReference>
<comment type="caution">
    <text evidence="3">The sequence shown here is derived from an EMBL/GenBank/DDBJ whole genome shotgun (WGS) entry which is preliminary data.</text>
</comment>
<dbReference type="Gene3D" id="3.10.260.10">
    <property type="entry name" value="Transcription regulator HTH, APSES-type DNA-binding domain"/>
    <property type="match status" value="1"/>
</dbReference>
<evidence type="ECO:0000259" key="2">
    <source>
        <dbReference type="PROSITE" id="PS51299"/>
    </source>
</evidence>
<feature type="domain" description="HTH APSES-type" evidence="2">
    <location>
        <begin position="274"/>
        <end position="395"/>
    </location>
</feature>
<evidence type="ECO:0000313" key="3">
    <source>
        <dbReference type="EMBL" id="KTB07641.1"/>
    </source>
</evidence>
<organism evidence="3 4">
    <name type="scientific">Candida glabrata</name>
    <name type="common">Yeast</name>
    <name type="synonym">Torulopsis glabrata</name>
    <dbReference type="NCBI Taxonomy" id="5478"/>
    <lineage>
        <taxon>Eukaryota</taxon>
        <taxon>Fungi</taxon>
        <taxon>Dikarya</taxon>
        <taxon>Ascomycota</taxon>
        <taxon>Saccharomycotina</taxon>
        <taxon>Saccharomycetes</taxon>
        <taxon>Saccharomycetales</taxon>
        <taxon>Saccharomycetaceae</taxon>
        <taxon>Nakaseomyces</taxon>
    </lineage>
</organism>
<reference evidence="3 4" key="1">
    <citation type="submission" date="2015-10" db="EMBL/GenBank/DDBJ databases">
        <title>Draft genomes sequences of Candida glabrata isolates 1A, 1B, 2A, 2B, 3A and 3B.</title>
        <authorList>
            <person name="Haavelsrud O.E."/>
            <person name="Gaustad P."/>
        </authorList>
    </citation>
    <scope>NUCLEOTIDE SEQUENCE [LARGE SCALE GENOMIC DNA]</scope>
    <source>
        <strain evidence="3">910700640</strain>
    </source>
</reference>
<dbReference type="PANTHER" id="PTHR43828">
    <property type="entry name" value="ASPARAGINASE"/>
    <property type="match status" value="1"/>
</dbReference>
<evidence type="ECO:0000256" key="1">
    <source>
        <dbReference type="SAM" id="MobiDB-lite"/>
    </source>
</evidence>
<name>A0A0W0D731_CANGB</name>
<dbReference type="EMBL" id="LLZZ01000107">
    <property type="protein sequence ID" value="KTB07641.1"/>
    <property type="molecule type" value="Genomic_DNA"/>
</dbReference>
<accession>A0A0W0D731</accession>
<dbReference type="GO" id="GO:0000981">
    <property type="term" value="F:DNA-binding transcription factor activity, RNA polymerase II-specific"/>
    <property type="evidence" value="ECO:0007669"/>
    <property type="project" value="UniProtKB-ARBA"/>
</dbReference>
<feature type="region of interest" description="Disordered" evidence="1">
    <location>
        <begin position="91"/>
        <end position="118"/>
    </location>
</feature>
<gene>
    <name evidence="3" type="ORF">AO440_001598</name>
</gene>
<dbReference type="VEuPathDB" id="FungiDB:GVI51_G02607"/>
<dbReference type="Proteomes" id="UP000054886">
    <property type="component" value="Unassembled WGS sequence"/>
</dbReference>
<dbReference type="VEuPathDB" id="FungiDB:GW608_G02607"/>
<feature type="compositionally biased region" description="Polar residues" evidence="1">
    <location>
        <begin position="481"/>
        <end position="490"/>
    </location>
</feature>
<dbReference type="GO" id="GO:0030907">
    <property type="term" value="C:MBF transcription complex"/>
    <property type="evidence" value="ECO:0007669"/>
    <property type="project" value="TreeGrafter"/>
</dbReference>
<dbReference type="VEuPathDB" id="FungiDB:CAGL0G02739g"/>
<dbReference type="GO" id="GO:0033309">
    <property type="term" value="C:SBF transcription complex"/>
    <property type="evidence" value="ECO:0007669"/>
    <property type="project" value="TreeGrafter"/>
</dbReference>
<dbReference type="InterPro" id="IPR036887">
    <property type="entry name" value="HTH_APSES_sf"/>
</dbReference>
<dbReference type="VEuPathDB" id="FungiDB:B1J91_G02739g"/>
<dbReference type="InterPro" id="IPR003163">
    <property type="entry name" value="Tscrpt_reg_HTH_APSES-type"/>
</dbReference>
<dbReference type="PROSITE" id="PS51299">
    <property type="entry name" value="HTH_APSES"/>
    <property type="match status" value="1"/>
</dbReference>
<dbReference type="InterPro" id="IPR051642">
    <property type="entry name" value="SWI6-like"/>
</dbReference>
<feature type="region of interest" description="Disordered" evidence="1">
    <location>
        <begin position="466"/>
        <end position="492"/>
    </location>
</feature>
<sequence length="693" mass="80126">MRLTDSPLDDYQRLCFSQSMDLKDRVRHQTYKSNLAPTMHSLVSHLKPQLNHSSMTAADSKSDKGLMCFEYQFPDLVAQSQETADSNTHIQYESGNRPYGLNAETDTPTAHRMSTEPSDGALDATLLLPELQQTTSPRLTGHKRGYSSPSGPNGTTISKNQQFRISNQSNTHKFINTNNCILWTNFDKNEPASEENFVFLTGIWRLYQDVMKGLIQIPRKGKTSKERQDFCRQEFDFIMSNCFCDDQLKTAKDQSDPVDYSRKFHRRRSTGSISFTQKTKSNNSVTSENSGNTHSTSNSSVNYLDFHWFDISEKVRSQIFEQFKQHLEKDRNVDCSTIPKAEEYIQRIRGGYIKIQGTWVPWYIAKLICIRFCFPIRYLLVPIFGEQFPVECENYFFNVHMTNLKEFLENEHLINTVRRRQKSTGLATPPFLTSSTFGNGSIDSPFSDEREEMEISPFHKYSNNLSPNYSPRMRKRRRSDNNLSPMSPSTKLAFRKTPPIREEPEPYEHYTSGFSTIDNKLSTNNTVKEETHPYRKRALSWSYTQNTSQRTKLPPISSLIESINWKTNSDHVNVSEPTPTVQTLSKLASFYTTRGHKYSYPSNICTVSSNEHNKLASPVKNSNMETFLTARENQTGSHHYNHITEPHMKHNYIRQRDMVPRVISDSLYPDLGYKENKVDFICLRNQTHLQENV</sequence>
<dbReference type="PANTHER" id="PTHR43828:SF5">
    <property type="entry name" value="TRANSCRIPTIONAL REPRESSOR XBP1"/>
    <property type="match status" value="1"/>
</dbReference>
<dbReference type="VEuPathDB" id="FungiDB:GWK60_G02607"/>
<feature type="region of interest" description="Disordered" evidence="1">
    <location>
        <begin position="135"/>
        <end position="158"/>
    </location>
</feature>
<proteinExistence type="predicted"/>
<protein>
    <submittedName>
        <fullName evidence="3">Transcriptional repressor XBP1</fullName>
    </submittedName>
</protein>
<dbReference type="OrthoDB" id="5562739at2759"/>
<feature type="compositionally biased region" description="Polar residues" evidence="1">
    <location>
        <begin position="270"/>
        <end position="285"/>
    </location>
</feature>
<feature type="compositionally biased region" description="Low complexity" evidence="1">
    <location>
        <begin position="286"/>
        <end position="297"/>
    </location>
</feature>
<dbReference type="PhylomeDB" id="A0A0W0D731"/>
<evidence type="ECO:0000313" key="4">
    <source>
        <dbReference type="Proteomes" id="UP000054886"/>
    </source>
</evidence>